<dbReference type="FunCoup" id="A0A1D2VS19">
    <property type="interactions" value="267"/>
</dbReference>
<dbReference type="GO" id="GO:0051601">
    <property type="term" value="P:exocyst localization"/>
    <property type="evidence" value="ECO:0007669"/>
    <property type="project" value="EnsemblFungi"/>
</dbReference>
<dbReference type="InterPro" id="IPR042532">
    <property type="entry name" value="EXOC3/Sec6_C"/>
</dbReference>
<comment type="similarity">
    <text evidence="1">Belongs to the SEC6 family.</text>
</comment>
<evidence type="ECO:0000313" key="4">
    <source>
        <dbReference type="EMBL" id="ODV64355.1"/>
    </source>
</evidence>
<proteinExistence type="inferred from homology"/>
<dbReference type="EMBL" id="KV454475">
    <property type="protein sequence ID" value="ODV64355.1"/>
    <property type="molecule type" value="Genomic_DNA"/>
</dbReference>
<dbReference type="PANTHER" id="PTHR21292:SF1">
    <property type="entry name" value="EXOCYST COMPLEX COMPONENT 3"/>
    <property type="match status" value="1"/>
</dbReference>
<evidence type="ECO:0000256" key="2">
    <source>
        <dbReference type="ARBA" id="ARBA00022448"/>
    </source>
</evidence>
<evidence type="ECO:0000256" key="1">
    <source>
        <dbReference type="ARBA" id="ARBA00009447"/>
    </source>
</evidence>
<dbReference type="GO" id="GO:0006887">
    <property type="term" value="P:exocytosis"/>
    <property type="evidence" value="ECO:0007669"/>
    <property type="project" value="UniProtKB-KW"/>
</dbReference>
<feature type="non-terminal residue" evidence="4">
    <location>
        <position position="1"/>
    </location>
</feature>
<sequence length="820" mass="95698">SAALSKISDLIRTEDDLVTISDLRTQLVNEKSSIDIQLKSIFQKQIQLTMNGLNNLGRAQSSINYLNSNFNRISRISLENINSIEKYELINKMNNIYQFFNSVNSIYNKILTFKDSCDHINGLINQDLSTIVEDDEADIEKNIITDVGDLFPNLFKIHFNLTKLRDFKDQLDDYSLNLSSDYKLLILKLFQPLDFIILKFNKLLKEIISGLLESFQVQNYELIIKLFKIIEVEEKEDLKISCILKIIDHRAHELLKKNMEENGIKYINATKIIESHNDHINGKTNNNNDNNLPIAPKLTYQQQQFYDKSYKHLKIQILSSNVTSRMKNRNYLKFFFQNLESSINETFQNCQDHFFNINSNNNTFEILNNLDWIKIDLLSAYGIQNNLKPPCRWNFFNRIFQIYYDKCQTILSKLIDMEPETLIILNILDFDKDFTSFCKNDLNLKKNELKSIIGEETKEKLLSDYLDLIINKMNDWMNNLIKNENKTFIERKNAPETDGEGFLGLEGSNIAAQMFRQQADVAAGSGQGKILSGVVVDFCKILIKRQNNWSNILKDEVSKLIMVNNRETKNNNEDGETNPEDEVPGGLIEYIIALGNDQLRGADMIESVRNKYVKMVSKKYQDEMEENLNLALDGFINLSKQSLEAIILIMFDDLKPPYSEIFTKKWYNESGTEAQQIVSTLLEYIVDFKTFINPILFDIIIEDIIDELILKYIQALNNQDNHSFSNGNEKKKTKNIEKIKLDIGIFYKSLSEFYGDLQNKFRMFEYLIDFIFLEDVDELVEKFKELVNDYNDIPLEFMKQILYNKKVDVRDQEYILGECD</sequence>
<dbReference type="Gene3D" id="1.10.357.50">
    <property type="match status" value="1"/>
</dbReference>
<dbReference type="OrthoDB" id="190098at2759"/>
<protein>
    <submittedName>
        <fullName evidence="4">Exocyst complex component Sec6</fullName>
    </submittedName>
</protein>
<organism evidence="4 5">
    <name type="scientific">Ascoidea rubescens DSM 1968</name>
    <dbReference type="NCBI Taxonomy" id="1344418"/>
    <lineage>
        <taxon>Eukaryota</taxon>
        <taxon>Fungi</taxon>
        <taxon>Dikarya</taxon>
        <taxon>Ascomycota</taxon>
        <taxon>Saccharomycotina</taxon>
        <taxon>Saccharomycetes</taxon>
        <taxon>Ascoideaceae</taxon>
        <taxon>Ascoidea</taxon>
    </lineage>
</organism>
<dbReference type="AlphaFoldDB" id="A0A1D2VS19"/>
<gene>
    <name evidence="4" type="ORF">ASCRUDRAFT_16761</name>
</gene>
<dbReference type="Pfam" id="PF06046">
    <property type="entry name" value="Sec6"/>
    <property type="match status" value="1"/>
</dbReference>
<keyword evidence="2" id="KW-0813">Transport</keyword>
<reference evidence="5" key="1">
    <citation type="submission" date="2016-05" db="EMBL/GenBank/DDBJ databases">
        <title>Comparative genomics of biotechnologically important yeasts.</title>
        <authorList>
            <consortium name="DOE Joint Genome Institute"/>
            <person name="Riley R."/>
            <person name="Haridas S."/>
            <person name="Wolfe K.H."/>
            <person name="Lopes M.R."/>
            <person name="Hittinger C.T."/>
            <person name="Goker M."/>
            <person name="Salamov A."/>
            <person name="Wisecaver J."/>
            <person name="Long T.M."/>
            <person name="Aerts A.L."/>
            <person name="Barry K."/>
            <person name="Choi C."/>
            <person name="Clum A."/>
            <person name="Coughlan A.Y."/>
            <person name="Deshpande S."/>
            <person name="Douglass A.P."/>
            <person name="Hanson S.J."/>
            <person name="Klenk H.-P."/>
            <person name="Labutti K."/>
            <person name="Lapidus A."/>
            <person name="Lindquist E."/>
            <person name="Lipzen A."/>
            <person name="Meier-Kolthoff J.P."/>
            <person name="Ohm R.A."/>
            <person name="Otillar R.P."/>
            <person name="Pangilinan J."/>
            <person name="Peng Y."/>
            <person name="Rokas A."/>
            <person name="Rosa C.A."/>
            <person name="Scheuner C."/>
            <person name="Sibirny A.A."/>
            <person name="Slot J.C."/>
            <person name="Stielow J.B."/>
            <person name="Sun H."/>
            <person name="Kurtzman C.P."/>
            <person name="Blackwell M."/>
            <person name="Grigoriev I.V."/>
            <person name="Jeffries T.W."/>
        </authorList>
    </citation>
    <scope>NUCLEOTIDE SEQUENCE [LARGE SCALE GENOMIC DNA]</scope>
    <source>
        <strain evidence="5">DSM 1968</strain>
    </source>
</reference>
<name>A0A1D2VS19_9ASCO</name>
<dbReference type="Gene3D" id="1.10.357.70">
    <property type="entry name" value="Exocyst complex component Sec6, C-terminal domain"/>
    <property type="match status" value="1"/>
</dbReference>
<keyword evidence="3" id="KW-0268">Exocytosis</keyword>
<feature type="non-terminal residue" evidence="4">
    <location>
        <position position="820"/>
    </location>
</feature>
<accession>A0A1D2VS19</accession>
<keyword evidence="5" id="KW-1185">Reference proteome</keyword>
<dbReference type="GO" id="GO:0005934">
    <property type="term" value="C:cellular bud tip"/>
    <property type="evidence" value="ECO:0007669"/>
    <property type="project" value="EnsemblFungi"/>
</dbReference>
<dbReference type="STRING" id="1344418.A0A1D2VS19"/>
<dbReference type="InterPro" id="IPR010326">
    <property type="entry name" value="EXOC3/Sec6"/>
</dbReference>
<evidence type="ECO:0000313" key="5">
    <source>
        <dbReference type="Proteomes" id="UP000095038"/>
    </source>
</evidence>
<dbReference type="GO" id="GO:0000149">
    <property type="term" value="F:SNARE binding"/>
    <property type="evidence" value="ECO:0007669"/>
    <property type="project" value="EnsemblFungi"/>
</dbReference>
<dbReference type="GO" id="GO:0006893">
    <property type="term" value="P:Golgi to plasma membrane transport"/>
    <property type="evidence" value="ECO:0007669"/>
    <property type="project" value="EnsemblFungi"/>
</dbReference>
<evidence type="ECO:0000256" key="3">
    <source>
        <dbReference type="ARBA" id="ARBA00022483"/>
    </source>
</evidence>
<dbReference type="GeneID" id="30963080"/>
<dbReference type="InParanoid" id="A0A1D2VS19"/>
<dbReference type="GO" id="GO:0000145">
    <property type="term" value="C:exocyst"/>
    <property type="evidence" value="ECO:0007669"/>
    <property type="project" value="EnsemblFungi"/>
</dbReference>
<dbReference type="GO" id="GO:0005935">
    <property type="term" value="C:cellular bud neck"/>
    <property type="evidence" value="ECO:0007669"/>
    <property type="project" value="EnsemblFungi"/>
</dbReference>
<dbReference type="RefSeq" id="XP_020050662.1">
    <property type="nucleotide sequence ID" value="XM_020189444.1"/>
</dbReference>
<dbReference type="Proteomes" id="UP000095038">
    <property type="component" value="Unassembled WGS sequence"/>
</dbReference>
<dbReference type="GO" id="GO:0035544">
    <property type="term" value="P:negative regulation of SNARE complex assembly"/>
    <property type="evidence" value="ECO:0007669"/>
    <property type="project" value="EnsemblFungi"/>
</dbReference>
<dbReference type="PANTHER" id="PTHR21292">
    <property type="entry name" value="EXOCYST COMPLEX COMPONENT SEC6-RELATED"/>
    <property type="match status" value="1"/>
</dbReference>